<gene>
    <name evidence="1" type="ORF">AXK11_01190</name>
</gene>
<proteinExistence type="predicted"/>
<organism evidence="1 2">
    <name type="scientific">Cephaloticoccus primus</name>
    <dbReference type="NCBI Taxonomy" id="1548207"/>
    <lineage>
        <taxon>Bacteria</taxon>
        <taxon>Pseudomonadati</taxon>
        <taxon>Verrucomicrobiota</taxon>
        <taxon>Opitutia</taxon>
        <taxon>Opitutales</taxon>
        <taxon>Opitutaceae</taxon>
        <taxon>Cephaloticoccus</taxon>
    </lineage>
</organism>
<name>A0A139SU33_9BACT</name>
<accession>A0A139SU33</accession>
<reference evidence="2" key="1">
    <citation type="submission" date="2016-02" db="EMBL/GenBank/DDBJ databases">
        <authorList>
            <person name="Sanders J.G."/>
            <person name="Lin J.Y."/>
            <person name="Wertz J.T."/>
            <person name="Russell J.A."/>
            <person name="Moreau C.S."/>
            <person name="Powell S."/>
        </authorList>
    </citation>
    <scope>NUCLEOTIDE SEQUENCE [LARGE SCALE GENOMIC DNA]</scope>
    <source>
        <strain evidence="2">CAG34</strain>
    </source>
</reference>
<evidence type="ECO:0000313" key="1">
    <source>
        <dbReference type="EMBL" id="KXU38083.1"/>
    </source>
</evidence>
<evidence type="ECO:0000313" key="2">
    <source>
        <dbReference type="Proteomes" id="UP000070058"/>
    </source>
</evidence>
<dbReference type="EMBL" id="LSZQ01000009">
    <property type="protein sequence ID" value="KXU38083.1"/>
    <property type="molecule type" value="Genomic_DNA"/>
</dbReference>
<protein>
    <submittedName>
        <fullName evidence="1">Uncharacterized protein</fullName>
    </submittedName>
</protein>
<dbReference type="Proteomes" id="UP000070058">
    <property type="component" value="Unassembled WGS sequence"/>
</dbReference>
<keyword evidence="2" id="KW-1185">Reference proteome</keyword>
<comment type="caution">
    <text evidence="1">The sequence shown here is derived from an EMBL/GenBank/DDBJ whole genome shotgun (WGS) entry which is preliminary data.</text>
</comment>
<sequence length="150" mass="16708">MKGRQRHELEFPTELWVLDFPDAQHPVGHSRADDEPIKMLAVPRPVERHINGYTPGPGNPCSDGSERFGIAFVSEDRGVALIKNLSIVLENQDADHVLSHLREIEQVAVGPPIAIAVFHQWAHEAKVVVPSLNLRHVDSRCLHNICPIGE</sequence>
<dbReference type="AlphaFoldDB" id="A0A139SU33"/>